<sequence length="446" mass="47764">MSGALLRTGNLQEFKALGVDGQPVYSAALQLREAIRLKMGREASSCLAIPQPNETGDRIDWYAPVEGDVIPWSAATVEERANAYAQLEVMHAKLGATSESMRADAQNREKQIFGRLLEKTIHFPDSDHVYLVDGKPVITFWGFTDHAGTYDHDPLLCLRPPVPSAAPVAPLAPPPLATAVPVEVVKKSRWWRWLWLLLLPLLLLLLLFLLRACAPTVELPLGLDRIDLPGLPVHERDIGVFGRGGSVDGAGSGAAIDGQLPDGQESPAAEQEEGAAAHDEPDAPGEEPPPSAPEDAAAEEPSAEPPQEQQEPRKQPPGRDVPQDLSIPPQALETGSTEFLNGNWKAGAGIQDAQTGKPMQLDYDFKDGKGQVKVRRGDGVECSGAVNAAMQGGKLAISNQGQAACNDGSSYKLPEVVCSPDSRSAADCTGSYENKQFPMSMRQGVE</sequence>
<dbReference type="NCBIfam" id="NF040486">
    <property type="entry name" value="SrfA_fam"/>
    <property type="match status" value="1"/>
</dbReference>
<keyword evidence="2" id="KW-1185">Reference proteome</keyword>
<reference evidence="2" key="1">
    <citation type="submission" date="2016-10" db="EMBL/GenBank/DDBJ databases">
        <authorList>
            <person name="Varghese N."/>
            <person name="Submissions S."/>
        </authorList>
    </citation>
    <scope>NUCLEOTIDE SEQUENCE [LARGE SCALE GENOMIC DNA]</scope>
    <source>
        <strain evidence="2">DSM 26382</strain>
    </source>
</reference>
<name>A0A1G6I1B2_9GAMM</name>
<evidence type="ECO:0000313" key="2">
    <source>
        <dbReference type="Proteomes" id="UP000199467"/>
    </source>
</evidence>
<protein>
    <submittedName>
        <fullName evidence="1">Uncharacterized protein</fullName>
    </submittedName>
</protein>
<proteinExistence type="predicted"/>
<evidence type="ECO:0000313" key="1">
    <source>
        <dbReference type="EMBL" id="SDC00254.1"/>
    </source>
</evidence>
<dbReference type="Proteomes" id="UP000199467">
    <property type="component" value="Unassembled WGS sequence"/>
</dbReference>
<dbReference type="RefSeq" id="WP_017676123.1">
    <property type="nucleotide sequence ID" value="NZ_FMZQ01000001.1"/>
</dbReference>
<dbReference type="AlphaFoldDB" id="A0A1G6I1B2"/>
<dbReference type="EMBL" id="FMZQ01000001">
    <property type="protein sequence ID" value="SDC00254.1"/>
    <property type="molecule type" value="Genomic_DNA"/>
</dbReference>
<accession>A0A1G6I1B2</accession>
<dbReference type="InterPro" id="IPR047774">
    <property type="entry name" value="SrfA-like"/>
</dbReference>
<organism evidence="1 2">
    <name type="scientific">Ectopseudomonas chengduensis</name>
    <dbReference type="NCBI Taxonomy" id="489632"/>
    <lineage>
        <taxon>Bacteria</taxon>
        <taxon>Pseudomonadati</taxon>
        <taxon>Pseudomonadota</taxon>
        <taxon>Gammaproteobacteria</taxon>
        <taxon>Pseudomonadales</taxon>
        <taxon>Pseudomonadaceae</taxon>
        <taxon>Ectopseudomonas</taxon>
    </lineage>
</organism>
<gene>
    <name evidence="1" type="ORF">SAMN05216576_10122</name>
</gene>